<dbReference type="InterPro" id="IPR036950">
    <property type="entry name" value="PBP_transglycosylase"/>
</dbReference>
<dbReference type="InterPro" id="IPR001264">
    <property type="entry name" value="Glyco_trans_51"/>
</dbReference>
<keyword evidence="2" id="KW-0645">Protease</keyword>
<keyword evidence="6" id="KW-0511">Multifunctional enzyme</keyword>
<evidence type="ECO:0000256" key="7">
    <source>
        <dbReference type="ARBA" id="ARBA00034000"/>
    </source>
</evidence>
<dbReference type="EMBL" id="BSVB01000001">
    <property type="protein sequence ID" value="GMA94381.1"/>
    <property type="molecule type" value="Genomic_DNA"/>
</dbReference>
<keyword evidence="4" id="KW-0808">Transferase</keyword>
<keyword evidence="3" id="KW-0328">Glycosyltransferase</keyword>
<dbReference type="InterPro" id="IPR050396">
    <property type="entry name" value="Glycosyltr_51/Transpeptidase"/>
</dbReference>
<evidence type="ECO:0000256" key="8">
    <source>
        <dbReference type="ARBA" id="ARBA00049902"/>
    </source>
</evidence>
<evidence type="ECO:0000313" key="12">
    <source>
        <dbReference type="Proteomes" id="UP001157034"/>
    </source>
</evidence>
<keyword evidence="5" id="KW-0378">Hydrolase</keyword>
<keyword evidence="12" id="KW-1185">Reference proteome</keyword>
<evidence type="ECO:0000256" key="5">
    <source>
        <dbReference type="ARBA" id="ARBA00022801"/>
    </source>
</evidence>
<evidence type="ECO:0000259" key="9">
    <source>
        <dbReference type="Pfam" id="PF00905"/>
    </source>
</evidence>
<proteinExistence type="predicted"/>
<evidence type="ECO:0000256" key="3">
    <source>
        <dbReference type="ARBA" id="ARBA00022676"/>
    </source>
</evidence>
<organism evidence="11 12">
    <name type="scientific">Pseudolysinimonas kribbensis</name>
    <dbReference type="NCBI Taxonomy" id="433641"/>
    <lineage>
        <taxon>Bacteria</taxon>
        <taxon>Bacillati</taxon>
        <taxon>Actinomycetota</taxon>
        <taxon>Actinomycetes</taxon>
        <taxon>Micrococcales</taxon>
        <taxon>Microbacteriaceae</taxon>
        <taxon>Pseudolysinimonas</taxon>
    </lineage>
</organism>
<evidence type="ECO:0000256" key="4">
    <source>
        <dbReference type="ARBA" id="ARBA00022679"/>
    </source>
</evidence>
<evidence type="ECO:0000259" key="10">
    <source>
        <dbReference type="Pfam" id="PF00912"/>
    </source>
</evidence>
<evidence type="ECO:0000256" key="2">
    <source>
        <dbReference type="ARBA" id="ARBA00022670"/>
    </source>
</evidence>
<evidence type="ECO:0000256" key="1">
    <source>
        <dbReference type="ARBA" id="ARBA00022645"/>
    </source>
</evidence>
<dbReference type="Pfam" id="PF00905">
    <property type="entry name" value="Transpeptidase"/>
    <property type="match status" value="1"/>
</dbReference>
<name>A0ABQ6K3U6_9MICO</name>
<feature type="domain" description="Glycosyl transferase family 51" evidence="10">
    <location>
        <begin position="86"/>
        <end position="272"/>
    </location>
</feature>
<dbReference type="Pfam" id="PF00912">
    <property type="entry name" value="Transgly"/>
    <property type="match status" value="1"/>
</dbReference>
<dbReference type="PANTHER" id="PTHR32282:SF33">
    <property type="entry name" value="PEPTIDOGLYCAN GLYCOSYLTRANSFERASE"/>
    <property type="match status" value="1"/>
</dbReference>
<reference evidence="12" key="1">
    <citation type="journal article" date="2019" name="Int. J. Syst. Evol. Microbiol.">
        <title>The Global Catalogue of Microorganisms (GCM) 10K type strain sequencing project: providing services to taxonomists for standard genome sequencing and annotation.</title>
        <authorList>
            <consortium name="The Broad Institute Genomics Platform"/>
            <consortium name="The Broad Institute Genome Sequencing Center for Infectious Disease"/>
            <person name="Wu L."/>
            <person name="Ma J."/>
        </authorList>
    </citation>
    <scope>NUCLEOTIDE SEQUENCE [LARGE SCALE GENOMIC DNA]</scope>
    <source>
        <strain evidence="12">NBRC 108894</strain>
    </source>
</reference>
<comment type="catalytic activity">
    <reaction evidence="7">
        <text>Preferential cleavage: (Ac)2-L-Lys-D-Ala-|-D-Ala. Also transpeptidation of peptidyl-alanyl moieties that are N-acyl substituents of D-alanine.</text>
        <dbReference type="EC" id="3.4.16.4"/>
    </reaction>
</comment>
<accession>A0ABQ6K3U6</accession>
<evidence type="ECO:0000256" key="6">
    <source>
        <dbReference type="ARBA" id="ARBA00023268"/>
    </source>
</evidence>
<dbReference type="RefSeq" id="WP_284253324.1">
    <property type="nucleotide sequence ID" value="NZ_BSVB01000001.1"/>
</dbReference>
<dbReference type="InterPro" id="IPR012338">
    <property type="entry name" value="Beta-lactam/transpept-like"/>
</dbReference>
<dbReference type="SUPFAM" id="SSF56601">
    <property type="entry name" value="beta-lactamase/transpeptidase-like"/>
    <property type="match status" value="1"/>
</dbReference>
<dbReference type="PANTHER" id="PTHR32282">
    <property type="entry name" value="BINDING PROTEIN TRANSPEPTIDASE, PUTATIVE-RELATED"/>
    <property type="match status" value="1"/>
</dbReference>
<sequence length="617" mass="65202">MPAQKTTATGLLSGVLGILGFSALAGVLAAVMVAPAIAVGGITANNTVGIFDSLPDYITLSQQREANEIVAKNPDGSDFHIAYVFDQNRQSVALDQMSDYLKQAAIAGEDRRFYQHGGIDIPSVARAAIGQAQGDSASGGASTITMQLVRNIRFQEASAEPPGKQRDADIKAAVFPDLGRKVQEMKLAIGLEKKYSKQEILAAYLNIVGMGGNTYGVEAASEQYYSTTAANLTIAQAASLVAIVQNPSANGLFSDKNYAANEARRNVILGFMRSEGYITPAQADEAIKTPVKSYIKPSAPKQGCYNATAGFQFVCQLVQDKIHAGQVTSLGQSPTQQEEAWAQGGYKVTVSVTPTLQTEANAVLANYAPPGTPGFALGAAETTVQVGTGRILLMAQNKPFNNITDPATKGFSQLQLAMQPYSAIDFNVDRATYRNGGGGYQPGSSYKPYTLLNFLAQGHGVNETFNASKHTFKYSEFPDTCPDAGGGPSFNVRNDEGEGGGYTVVRGTARSVNTVFMQMGQKVDQCDTQKIAESLGVHNAMNSSDKNSPYYNTTTLSTLPSCIIGGCSNNVTPLMQAAAYAAIANHGVFCTPTLIDDITDAQGMTSVARSAPAGRIR</sequence>
<dbReference type="Proteomes" id="UP001157034">
    <property type="component" value="Unassembled WGS sequence"/>
</dbReference>
<comment type="catalytic activity">
    <reaction evidence="8">
        <text>[GlcNAc-(1-&gt;4)-Mur2Ac(oyl-L-Ala-gamma-D-Glu-L-Lys-D-Ala-D-Ala)](n)-di-trans,octa-cis-undecaprenyl diphosphate + beta-D-GlcNAc-(1-&gt;4)-Mur2Ac(oyl-L-Ala-gamma-D-Glu-L-Lys-D-Ala-D-Ala)-di-trans,octa-cis-undecaprenyl diphosphate = [GlcNAc-(1-&gt;4)-Mur2Ac(oyl-L-Ala-gamma-D-Glu-L-Lys-D-Ala-D-Ala)](n+1)-di-trans,octa-cis-undecaprenyl diphosphate + di-trans,octa-cis-undecaprenyl diphosphate + H(+)</text>
        <dbReference type="Rhea" id="RHEA:23708"/>
        <dbReference type="Rhea" id="RHEA-COMP:9602"/>
        <dbReference type="Rhea" id="RHEA-COMP:9603"/>
        <dbReference type="ChEBI" id="CHEBI:15378"/>
        <dbReference type="ChEBI" id="CHEBI:58405"/>
        <dbReference type="ChEBI" id="CHEBI:60033"/>
        <dbReference type="ChEBI" id="CHEBI:78435"/>
        <dbReference type="EC" id="2.4.99.28"/>
    </reaction>
</comment>
<feature type="domain" description="Penicillin-binding protein transpeptidase" evidence="9">
    <location>
        <begin position="385"/>
        <end position="604"/>
    </location>
</feature>
<dbReference type="Gene3D" id="3.40.710.10">
    <property type="entry name" value="DD-peptidase/beta-lactamase superfamily"/>
    <property type="match status" value="1"/>
</dbReference>
<gene>
    <name evidence="11" type="ORF">GCM10025881_12050</name>
</gene>
<evidence type="ECO:0008006" key="13">
    <source>
        <dbReference type="Google" id="ProtNLM"/>
    </source>
</evidence>
<dbReference type="InterPro" id="IPR023346">
    <property type="entry name" value="Lysozyme-like_dom_sf"/>
</dbReference>
<comment type="caution">
    <text evidence="11">The sequence shown here is derived from an EMBL/GenBank/DDBJ whole genome shotgun (WGS) entry which is preliminary data.</text>
</comment>
<dbReference type="SUPFAM" id="SSF53955">
    <property type="entry name" value="Lysozyme-like"/>
    <property type="match status" value="1"/>
</dbReference>
<dbReference type="InterPro" id="IPR001460">
    <property type="entry name" value="PCN-bd_Tpept"/>
</dbReference>
<protein>
    <recommendedName>
        <fullName evidence="13">Penicillin-insensitive transglycosylase</fullName>
    </recommendedName>
</protein>
<keyword evidence="1" id="KW-0121">Carboxypeptidase</keyword>
<evidence type="ECO:0000313" key="11">
    <source>
        <dbReference type="EMBL" id="GMA94381.1"/>
    </source>
</evidence>
<dbReference type="Gene3D" id="1.10.3810.10">
    <property type="entry name" value="Biosynthetic peptidoglycan transglycosylase-like"/>
    <property type="match status" value="1"/>
</dbReference>